<evidence type="ECO:0000313" key="3">
    <source>
        <dbReference type="Proteomes" id="UP000769157"/>
    </source>
</evidence>
<protein>
    <submittedName>
        <fullName evidence="2">Uncharacterized protein</fullName>
    </submittedName>
</protein>
<accession>A0A9P8NYD4</accession>
<feature type="signal peptide" evidence="1">
    <location>
        <begin position="1"/>
        <end position="16"/>
    </location>
</feature>
<keyword evidence="3" id="KW-1185">Reference proteome</keyword>
<evidence type="ECO:0000256" key="1">
    <source>
        <dbReference type="SAM" id="SignalP"/>
    </source>
</evidence>
<dbReference type="EMBL" id="JAEUBE010000378">
    <property type="protein sequence ID" value="KAH3662498.1"/>
    <property type="molecule type" value="Genomic_DNA"/>
</dbReference>
<dbReference type="Proteomes" id="UP000769157">
    <property type="component" value="Unassembled WGS sequence"/>
</dbReference>
<keyword evidence="1" id="KW-0732">Signal</keyword>
<feature type="chain" id="PRO_5040217268" evidence="1">
    <location>
        <begin position="17"/>
        <end position="344"/>
    </location>
</feature>
<evidence type="ECO:0000313" key="2">
    <source>
        <dbReference type="EMBL" id="KAH3662498.1"/>
    </source>
</evidence>
<gene>
    <name evidence="2" type="ORF">OGAPHI_005750</name>
</gene>
<dbReference type="GeneID" id="70237714"/>
<comment type="caution">
    <text evidence="2">The sequence shown here is derived from an EMBL/GenBank/DDBJ whole genome shotgun (WGS) entry which is preliminary data.</text>
</comment>
<reference evidence="2" key="2">
    <citation type="submission" date="2021-01" db="EMBL/GenBank/DDBJ databases">
        <authorList>
            <person name="Schikora-Tamarit M.A."/>
        </authorList>
    </citation>
    <scope>NUCLEOTIDE SEQUENCE</scope>
    <source>
        <strain evidence="2">CBS6075</strain>
    </source>
</reference>
<organism evidence="2 3">
    <name type="scientific">Ogataea philodendri</name>
    <dbReference type="NCBI Taxonomy" id="1378263"/>
    <lineage>
        <taxon>Eukaryota</taxon>
        <taxon>Fungi</taxon>
        <taxon>Dikarya</taxon>
        <taxon>Ascomycota</taxon>
        <taxon>Saccharomycotina</taxon>
        <taxon>Pichiomycetes</taxon>
        <taxon>Pichiales</taxon>
        <taxon>Pichiaceae</taxon>
        <taxon>Ogataea</taxon>
    </lineage>
</organism>
<proteinExistence type="predicted"/>
<reference evidence="2" key="1">
    <citation type="journal article" date="2021" name="Open Biol.">
        <title>Shared evolutionary footprints suggest mitochondrial oxidative damage underlies multiple complex I losses in fungi.</title>
        <authorList>
            <person name="Schikora-Tamarit M.A."/>
            <person name="Marcet-Houben M."/>
            <person name="Nosek J."/>
            <person name="Gabaldon T."/>
        </authorList>
    </citation>
    <scope>NUCLEOTIDE SEQUENCE</scope>
    <source>
        <strain evidence="2">CBS6075</strain>
    </source>
</reference>
<dbReference type="OrthoDB" id="3992013at2759"/>
<dbReference type="RefSeq" id="XP_046059587.1">
    <property type="nucleotide sequence ID" value="XM_046206965.1"/>
</dbReference>
<name>A0A9P8NYD4_9ASCO</name>
<sequence length="344" mass="38161">MKWWTLTLLASALANSAIDTVDMKIQNRVFDIIEQYNDLEGADVQFEEWISPENEVYIVPKISTGLETTYGYGYQYFDNSDDQVNTFSEESSPETSLIKEQDISALGFPNLWHKIADLLHDDCEEEPVEEEPDIDSQFPYGARKFLLIGVKKKSVELGSDDQAMAEDADLELLQEDAEVEQYVAEHEEVSADWLPWKKKKEDDCGEEEEETKKPFGADKFLFIGIGSVDNSTAPVRPASDADLSPLAPLSYASTAKAVAMNEAADQLPASESTTLQTSFQNTATHTANSSFSEAENVYISVDELFHQFQNKSNIQISNEATRAAGHTLSLLGALVLIGSSVLLF</sequence>
<dbReference type="AlphaFoldDB" id="A0A9P8NYD4"/>